<comment type="similarity">
    <text evidence="1">Belongs to the glycosyltransferase 15 family.</text>
</comment>
<dbReference type="Gene3D" id="3.90.550.10">
    <property type="entry name" value="Spore Coat Polysaccharide Biosynthesis Protein SpsA, Chain A"/>
    <property type="match status" value="1"/>
</dbReference>
<dbReference type="AlphaFoldDB" id="A0A8H5CU41"/>
<dbReference type="InterPro" id="IPR002685">
    <property type="entry name" value="Glyco_trans_15"/>
</dbReference>
<evidence type="ECO:0000256" key="1">
    <source>
        <dbReference type="ARBA" id="ARBA00007677"/>
    </source>
</evidence>
<gene>
    <name evidence="3" type="ORF">D9758_013187</name>
</gene>
<dbReference type="InterPro" id="IPR029044">
    <property type="entry name" value="Nucleotide-diphossugar_trans"/>
</dbReference>
<dbReference type="EMBL" id="JAACJM010000100">
    <property type="protein sequence ID" value="KAF5346672.1"/>
    <property type="molecule type" value="Genomic_DNA"/>
</dbReference>
<keyword evidence="2" id="KW-0808">Transferase</keyword>
<evidence type="ECO:0000313" key="4">
    <source>
        <dbReference type="Proteomes" id="UP000559256"/>
    </source>
</evidence>
<dbReference type="OrthoDB" id="439943at2759"/>
<keyword evidence="4" id="KW-1185">Reference proteome</keyword>
<dbReference type="GO" id="GO:0000030">
    <property type="term" value="F:mannosyltransferase activity"/>
    <property type="evidence" value="ECO:0007669"/>
    <property type="project" value="InterPro"/>
</dbReference>
<proteinExistence type="inferred from homology"/>
<accession>A0A8H5CU41</accession>
<dbReference type="Pfam" id="PF01793">
    <property type="entry name" value="Glyco_transf_15"/>
    <property type="match status" value="1"/>
</dbReference>
<organism evidence="3 4">
    <name type="scientific">Tetrapyrgos nigripes</name>
    <dbReference type="NCBI Taxonomy" id="182062"/>
    <lineage>
        <taxon>Eukaryota</taxon>
        <taxon>Fungi</taxon>
        <taxon>Dikarya</taxon>
        <taxon>Basidiomycota</taxon>
        <taxon>Agaricomycotina</taxon>
        <taxon>Agaricomycetes</taxon>
        <taxon>Agaricomycetidae</taxon>
        <taxon>Agaricales</taxon>
        <taxon>Marasmiineae</taxon>
        <taxon>Marasmiaceae</taxon>
        <taxon>Tetrapyrgos</taxon>
    </lineage>
</organism>
<dbReference type="GO" id="GO:0016020">
    <property type="term" value="C:membrane"/>
    <property type="evidence" value="ECO:0007669"/>
    <property type="project" value="InterPro"/>
</dbReference>
<sequence length="196" mass="21011">MDMDMDGVVGLGAKPRLGLFGPVLGKENLRVGCLCGGMNFMKEHPEYVAEDKSMGYSSNNGDKKGGFNYELWGDAAVCSLASSLFLPKLKIQFLDEIAYEHNPTLIVFKRKRSGGVEGVRVIGGGVLITVVTLVCVYNDAINHLFQEASGPGAGLAKRQHVTCTAGLHLFRLHILVISLSSSLYPPLSTARSGLSP</sequence>
<evidence type="ECO:0000313" key="3">
    <source>
        <dbReference type="EMBL" id="KAF5346672.1"/>
    </source>
</evidence>
<reference evidence="3 4" key="1">
    <citation type="journal article" date="2020" name="ISME J.">
        <title>Uncovering the hidden diversity of litter-decomposition mechanisms in mushroom-forming fungi.</title>
        <authorList>
            <person name="Floudas D."/>
            <person name="Bentzer J."/>
            <person name="Ahren D."/>
            <person name="Johansson T."/>
            <person name="Persson P."/>
            <person name="Tunlid A."/>
        </authorList>
    </citation>
    <scope>NUCLEOTIDE SEQUENCE [LARGE SCALE GENOMIC DNA]</scope>
    <source>
        <strain evidence="3 4">CBS 291.85</strain>
    </source>
</reference>
<evidence type="ECO:0000256" key="2">
    <source>
        <dbReference type="ARBA" id="ARBA00022679"/>
    </source>
</evidence>
<dbReference type="SUPFAM" id="SSF53448">
    <property type="entry name" value="Nucleotide-diphospho-sugar transferases"/>
    <property type="match status" value="1"/>
</dbReference>
<protein>
    <submittedName>
        <fullName evidence="3">Uncharacterized protein</fullName>
    </submittedName>
</protein>
<comment type="caution">
    <text evidence="3">The sequence shown here is derived from an EMBL/GenBank/DDBJ whole genome shotgun (WGS) entry which is preliminary data.</text>
</comment>
<name>A0A8H5CU41_9AGAR</name>
<dbReference type="Proteomes" id="UP000559256">
    <property type="component" value="Unassembled WGS sequence"/>
</dbReference>